<evidence type="ECO:0000313" key="4">
    <source>
        <dbReference type="Proteomes" id="UP000030856"/>
    </source>
</evidence>
<reference evidence="3 5" key="2">
    <citation type="submission" date="2016-11" db="EMBL/GenBank/DDBJ databases">
        <title>Mixed transmission modes and dynamic genome evolution in an obligate animal-bacterial symbiosis.</title>
        <authorList>
            <person name="Russell S.L."/>
            <person name="Corbett-Detig R.B."/>
            <person name="Cavanaugh C.M."/>
        </authorList>
    </citation>
    <scope>NUCLEOTIDE SEQUENCE [LARGE SCALE GENOMIC DNA]</scope>
    <source>
        <strain evidence="3">MA-KB16</strain>
    </source>
</reference>
<proteinExistence type="inferred from homology"/>
<keyword evidence="4" id="KW-1185">Reference proteome</keyword>
<dbReference type="Proteomes" id="UP000030856">
    <property type="component" value="Unassembled WGS sequence"/>
</dbReference>
<dbReference type="OrthoDB" id="5295185at2"/>
<dbReference type="PANTHER" id="PTHR35983">
    <property type="entry name" value="UPF0166 PROTEIN TM_0021"/>
    <property type="match status" value="1"/>
</dbReference>
<protein>
    <submittedName>
        <fullName evidence="2">Uncharacterized protein</fullName>
    </submittedName>
</protein>
<gene>
    <name evidence="3" type="ORF">BOV88_03935</name>
    <name evidence="2" type="ORF">JV46_17900</name>
</gene>
<dbReference type="SUPFAM" id="SSF54913">
    <property type="entry name" value="GlnB-like"/>
    <property type="match status" value="1"/>
</dbReference>
<dbReference type="Gene3D" id="3.30.70.120">
    <property type="match status" value="1"/>
</dbReference>
<dbReference type="STRING" id="2340.JV46_17900"/>
<name>A0A0B0HDQ0_SOVGS</name>
<dbReference type="Pfam" id="PF02641">
    <property type="entry name" value="DUF190"/>
    <property type="match status" value="1"/>
</dbReference>
<evidence type="ECO:0000313" key="2">
    <source>
        <dbReference type="EMBL" id="KHF25581.1"/>
    </source>
</evidence>
<organism evidence="2 4">
    <name type="scientific">Solemya velum gill symbiont</name>
    <dbReference type="NCBI Taxonomy" id="2340"/>
    <lineage>
        <taxon>Bacteria</taxon>
        <taxon>Pseudomonadati</taxon>
        <taxon>Pseudomonadota</taxon>
        <taxon>Gammaproteobacteria</taxon>
        <taxon>sulfur-oxidizing symbionts</taxon>
    </lineage>
</organism>
<sequence>MSKARLVRIYLMEAGDHLHALLEKLRSQETLRGVTVFRGIAGFGDSGKLHAASLVDLSLELPVVVEFFDTPQRVEQILAHLADDLPAGHVISWDVELND</sequence>
<dbReference type="Proteomes" id="UP000190962">
    <property type="component" value="Unassembled WGS sequence"/>
</dbReference>
<dbReference type="EMBL" id="JRAA01000001">
    <property type="protein sequence ID" value="KHF25581.1"/>
    <property type="molecule type" value="Genomic_DNA"/>
</dbReference>
<dbReference type="GeneID" id="86991530"/>
<evidence type="ECO:0000313" key="3">
    <source>
        <dbReference type="EMBL" id="OOY35794.1"/>
    </source>
</evidence>
<dbReference type="eggNOG" id="COG1993">
    <property type="taxonomic scope" value="Bacteria"/>
</dbReference>
<dbReference type="AlphaFoldDB" id="A0A0B0HDQ0"/>
<dbReference type="EMBL" id="MPNX01000003">
    <property type="protein sequence ID" value="OOY35794.1"/>
    <property type="molecule type" value="Genomic_DNA"/>
</dbReference>
<comment type="similarity">
    <text evidence="1">Belongs to the UPF0166 family.</text>
</comment>
<comment type="caution">
    <text evidence="2">The sequence shown here is derived from an EMBL/GenBank/DDBJ whole genome shotgun (WGS) entry which is preliminary data.</text>
</comment>
<dbReference type="InterPro" id="IPR015867">
    <property type="entry name" value="N-reg_PII/ATP_PRibTrfase_C"/>
</dbReference>
<evidence type="ECO:0000256" key="1">
    <source>
        <dbReference type="ARBA" id="ARBA00010554"/>
    </source>
</evidence>
<accession>A0A0B0HDQ0</accession>
<dbReference type="PANTHER" id="PTHR35983:SF1">
    <property type="entry name" value="UPF0166 PROTEIN TM_0021"/>
    <property type="match status" value="1"/>
</dbReference>
<dbReference type="RefSeq" id="WP_043115250.1">
    <property type="nucleotide sequence ID" value="NZ_JRAA01000001.1"/>
</dbReference>
<evidence type="ECO:0000313" key="5">
    <source>
        <dbReference type="Proteomes" id="UP000190962"/>
    </source>
</evidence>
<dbReference type="InterPro" id="IPR011322">
    <property type="entry name" value="N-reg_PII-like_a/b"/>
</dbReference>
<reference evidence="2 4" key="1">
    <citation type="journal article" date="2014" name="BMC Genomics">
        <title>The genome of the intracellular bacterium of the coastal bivalve, Solemya velum: a blueprint for thriving in and out of symbiosis.</title>
        <authorList>
            <person name="Dmytrenko O."/>
            <person name="Russell S.L."/>
            <person name="Loo W.T."/>
            <person name="Fontanez K.M."/>
            <person name="Liao L."/>
            <person name="Roeselers G."/>
            <person name="Sharma R."/>
            <person name="Stewart F.J."/>
            <person name="Newton I.L."/>
            <person name="Woyke T."/>
            <person name="Wu D."/>
            <person name="Lang J.M."/>
            <person name="Eisen J.A."/>
            <person name="Cavanaugh C.M."/>
        </authorList>
    </citation>
    <scope>NUCLEOTIDE SEQUENCE [LARGE SCALE GENOMIC DNA]</scope>
    <source>
        <strain evidence="2 4">WH</strain>
    </source>
</reference>
<dbReference type="InterPro" id="IPR003793">
    <property type="entry name" value="UPF0166"/>
</dbReference>